<reference evidence="1" key="2">
    <citation type="journal article" date="2022" name="Res Sq">
        <title>Comparative Genomics Reveals Insights into the Divergent Evolution of Astigmatic Mites and Household Pest Adaptations.</title>
        <authorList>
            <person name="Xiong Q."/>
            <person name="Wan A.T.-Y."/>
            <person name="Liu X.-Y."/>
            <person name="Fung C.S.-H."/>
            <person name="Xiao X."/>
            <person name="Malainual N."/>
            <person name="Hou J."/>
            <person name="Wang L."/>
            <person name="Wang M."/>
            <person name="Yang K."/>
            <person name="Cui Y."/>
            <person name="Leung E."/>
            <person name="Nong W."/>
            <person name="Shin S.-K."/>
            <person name="Au S."/>
            <person name="Jeong K.Y."/>
            <person name="Chew F.T."/>
            <person name="Hui J."/>
            <person name="Leung T.F."/>
            <person name="Tungtrongchitr A."/>
            <person name="Zhong N."/>
            <person name="Liu Z."/>
            <person name="Tsui S."/>
        </authorList>
    </citation>
    <scope>NUCLEOTIDE SEQUENCE</scope>
    <source>
        <strain evidence="1">Derf</strain>
        <tissue evidence="1">Whole organism</tissue>
    </source>
</reference>
<dbReference type="EMBL" id="ASGP02000006">
    <property type="protein sequence ID" value="KAH9502129.1"/>
    <property type="molecule type" value="Genomic_DNA"/>
</dbReference>
<dbReference type="Proteomes" id="UP000790347">
    <property type="component" value="Unassembled WGS sequence"/>
</dbReference>
<comment type="caution">
    <text evidence="1">The sequence shown here is derived from an EMBL/GenBank/DDBJ whole genome shotgun (WGS) entry which is preliminary data.</text>
</comment>
<name>A0A922KY74_DERFA</name>
<sequence length="83" mass="9693">MDFIVTLDRSQIGGCSGSNQNSGFKLLDMITLYTIFIIDQLNRPEFEFELFVNQLDILQKDGYRCMKHQQPFTPVKDSRTKEK</sequence>
<organism evidence="1 2">
    <name type="scientific">Dermatophagoides farinae</name>
    <name type="common">American house dust mite</name>
    <dbReference type="NCBI Taxonomy" id="6954"/>
    <lineage>
        <taxon>Eukaryota</taxon>
        <taxon>Metazoa</taxon>
        <taxon>Ecdysozoa</taxon>
        <taxon>Arthropoda</taxon>
        <taxon>Chelicerata</taxon>
        <taxon>Arachnida</taxon>
        <taxon>Acari</taxon>
        <taxon>Acariformes</taxon>
        <taxon>Sarcoptiformes</taxon>
        <taxon>Astigmata</taxon>
        <taxon>Psoroptidia</taxon>
        <taxon>Analgoidea</taxon>
        <taxon>Pyroglyphidae</taxon>
        <taxon>Dermatophagoidinae</taxon>
        <taxon>Dermatophagoides</taxon>
    </lineage>
</organism>
<accession>A0A922KY74</accession>
<keyword evidence="2" id="KW-1185">Reference proteome</keyword>
<proteinExistence type="predicted"/>
<gene>
    <name evidence="1" type="ORF">DERF_012918</name>
</gene>
<reference evidence="1" key="1">
    <citation type="submission" date="2013-05" db="EMBL/GenBank/DDBJ databases">
        <authorList>
            <person name="Yim A.K.Y."/>
            <person name="Chan T.F."/>
            <person name="Ji K.M."/>
            <person name="Liu X.Y."/>
            <person name="Zhou J.W."/>
            <person name="Li R.Q."/>
            <person name="Yang K.Y."/>
            <person name="Li J."/>
            <person name="Li M."/>
            <person name="Law P.T.W."/>
            <person name="Wu Y.L."/>
            <person name="Cai Z.L."/>
            <person name="Qin H."/>
            <person name="Bao Y."/>
            <person name="Leung R.K.K."/>
            <person name="Ng P.K.S."/>
            <person name="Zou J."/>
            <person name="Zhong X.J."/>
            <person name="Ran P.X."/>
            <person name="Zhong N.S."/>
            <person name="Liu Z.G."/>
            <person name="Tsui S.K.W."/>
        </authorList>
    </citation>
    <scope>NUCLEOTIDE SEQUENCE</scope>
    <source>
        <strain evidence="1">Derf</strain>
        <tissue evidence="1">Whole organism</tissue>
    </source>
</reference>
<dbReference type="AlphaFoldDB" id="A0A922KY74"/>
<protein>
    <submittedName>
        <fullName evidence="1">Uncharacterized protein</fullName>
    </submittedName>
</protein>
<evidence type="ECO:0000313" key="2">
    <source>
        <dbReference type="Proteomes" id="UP000790347"/>
    </source>
</evidence>
<evidence type="ECO:0000313" key="1">
    <source>
        <dbReference type="EMBL" id="KAH9502129.1"/>
    </source>
</evidence>